<evidence type="ECO:0000313" key="5">
    <source>
        <dbReference type="EMBL" id="KKR85867.1"/>
    </source>
</evidence>
<keyword evidence="1" id="KW-0378">Hydrolase</keyword>
<reference evidence="5 6" key="1">
    <citation type="journal article" date="2015" name="Nature">
        <title>rRNA introns, odd ribosomes, and small enigmatic genomes across a large radiation of phyla.</title>
        <authorList>
            <person name="Brown C.T."/>
            <person name="Hug L.A."/>
            <person name="Thomas B.C."/>
            <person name="Sharon I."/>
            <person name="Castelle C.J."/>
            <person name="Singh A."/>
            <person name="Wilkins M.J."/>
            <person name="Williams K.H."/>
            <person name="Banfield J.F."/>
        </authorList>
    </citation>
    <scope>NUCLEOTIDE SEQUENCE [LARGE SCALE GENOMIC DNA]</scope>
</reference>
<name>A0A0G0XDQ3_9BACT</name>
<organism evidence="5 6">
    <name type="scientific">Candidatus Curtissbacteria bacterium GW2011_GWA1_41_11</name>
    <dbReference type="NCBI Taxonomy" id="1618409"/>
    <lineage>
        <taxon>Bacteria</taxon>
        <taxon>Candidatus Curtissiibacteriota</taxon>
    </lineage>
</organism>
<feature type="signal peptide" evidence="3">
    <location>
        <begin position="1"/>
        <end position="23"/>
    </location>
</feature>
<feature type="domain" description="Glycoside hydrolase family 42 N-terminal" evidence="4">
    <location>
        <begin position="166"/>
        <end position="260"/>
    </location>
</feature>
<dbReference type="AlphaFoldDB" id="A0A0G0XDQ3"/>
<dbReference type="GO" id="GO:0009341">
    <property type="term" value="C:beta-galactosidase complex"/>
    <property type="evidence" value="ECO:0007669"/>
    <property type="project" value="InterPro"/>
</dbReference>
<dbReference type="Gene3D" id="3.20.20.80">
    <property type="entry name" value="Glycosidases"/>
    <property type="match status" value="1"/>
</dbReference>
<gene>
    <name evidence="5" type="ORF">UU34_C0029G0006</name>
</gene>
<dbReference type="GO" id="GO:0004565">
    <property type="term" value="F:beta-galactosidase activity"/>
    <property type="evidence" value="ECO:0007669"/>
    <property type="project" value="InterPro"/>
</dbReference>
<sequence length="438" mass="48602">MFLKIKTKVIALIGLLASAVSVAVNPGKRIALANDAVRKQNFGGLTNTLLVYYVEKGSYPYVGDDLMADSTEGDNWIPSLRPDYLKTLPKDPKQAGIITTLAQLTRTLIKNQLQKPTFIPQPQVAAATSTLSHGISLSPGALGYEANIGSSKWNLPYIAGVSLAQQWVKLEPQDDVFDFTYFDQKLAQFKAAGKKANLRVHVGPSSPDWLRTQKGIKTVCWNQSGSDLNQPFNCFPWMTDPVYRAERKEMFQAIYNHYKGSALESTISYVYITLPTHSKTEEAVIVQFPSNDIYLDPNDASGVPIGVYCVSTFWYSARCLTAAELLAMTLSKFNLQGYSEAALFQMFTNSIVDAASVMPTWNLLITHGSSKPSPLRLYQNDYRAVLNNNLISRVMIGLTWLGHSDPDGTNQVIWDDVNNNFFKSPQGEGIKVALRWFG</sequence>
<accession>A0A0G0XDQ3</accession>
<dbReference type="Proteomes" id="UP000034854">
    <property type="component" value="Unassembled WGS sequence"/>
</dbReference>
<evidence type="ECO:0000256" key="2">
    <source>
        <dbReference type="ARBA" id="ARBA00023295"/>
    </source>
</evidence>
<proteinExistence type="predicted"/>
<dbReference type="InterPro" id="IPR017853">
    <property type="entry name" value="GH"/>
</dbReference>
<evidence type="ECO:0000256" key="3">
    <source>
        <dbReference type="SAM" id="SignalP"/>
    </source>
</evidence>
<feature type="chain" id="PRO_5002535246" description="Glycoside hydrolase family 42 N-terminal domain-containing protein" evidence="3">
    <location>
        <begin position="24"/>
        <end position="438"/>
    </location>
</feature>
<dbReference type="Pfam" id="PF02449">
    <property type="entry name" value="Glyco_hydro_42"/>
    <property type="match status" value="1"/>
</dbReference>
<dbReference type="EMBL" id="LCAG01000029">
    <property type="protein sequence ID" value="KKR85867.1"/>
    <property type="molecule type" value="Genomic_DNA"/>
</dbReference>
<keyword evidence="2" id="KW-0326">Glycosidase</keyword>
<comment type="caution">
    <text evidence="5">The sequence shown here is derived from an EMBL/GenBank/DDBJ whole genome shotgun (WGS) entry which is preliminary data.</text>
</comment>
<protein>
    <recommendedName>
        <fullName evidence="4">Glycoside hydrolase family 42 N-terminal domain-containing protein</fullName>
    </recommendedName>
</protein>
<keyword evidence="3" id="KW-0732">Signal</keyword>
<evidence type="ECO:0000256" key="1">
    <source>
        <dbReference type="ARBA" id="ARBA00022801"/>
    </source>
</evidence>
<evidence type="ECO:0000259" key="4">
    <source>
        <dbReference type="Pfam" id="PF02449"/>
    </source>
</evidence>
<evidence type="ECO:0000313" key="6">
    <source>
        <dbReference type="Proteomes" id="UP000034854"/>
    </source>
</evidence>
<dbReference type="GO" id="GO:0005975">
    <property type="term" value="P:carbohydrate metabolic process"/>
    <property type="evidence" value="ECO:0007669"/>
    <property type="project" value="InterPro"/>
</dbReference>
<dbReference type="InterPro" id="IPR013529">
    <property type="entry name" value="Glyco_hydro_42_N"/>
</dbReference>
<dbReference type="SUPFAM" id="SSF51445">
    <property type="entry name" value="(Trans)glycosidases"/>
    <property type="match status" value="1"/>
</dbReference>